<keyword evidence="3" id="KW-1185">Reference proteome</keyword>
<reference evidence="2 3" key="1">
    <citation type="submission" date="2016-10" db="EMBL/GenBank/DDBJ databases">
        <authorList>
            <person name="de Groot N.N."/>
        </authorList>
    </citation>
    <scope>NUCLEOTIDE SEQUENCE [LARGE SCALE GENOMIC DNA]</scope>
    <source>
        <strain evidence="2 3">DSM 3857</strain>
    </source>
</reference>
<dbReference type="Pfam" id="PF14384">
    <property type="entry name" value="BrnA_antitoxin"/>
    <property type="match status" value="1"/>
</dbReference>
<evidence type="ECO:0000313" key="3">
    <source>
        <dbReference type="Proteomes" id="UP000198761"/>
    </source>
</evidence>
<proteinExistence type="predicted"/>
<organism evidence="2 3">
    <name type="scientific">Gemmobacter aquatilis</name>
    <dbReference type="NCBI Taxonomy" id="933059"/>
    <lineage>
        <taxon>Bacteria</taxon>
        <taxon>Pseudomonadati</taxon>
        <taxon>Pseudomonadota</taxon>
        <taxon>Alphaproteobacteria</taxon>
        <taxon>Rhodobacterales</taxon>
        <taxon>Paracoccaceae</taxon>
        <taxon>Gemmobacter</taxon>
    </lineage>
</organism>
<feature type="region of interest" description="Disordered" evidence="1">
    <location>
        <begin position="103"/>
        <end position="133"/>
    </location>
</feature>
<dbReference type="Proteomes" id="UP000198761">
    <property type="component" value="Unassembled WGS sequence"/>
</dbReference>
<evidence type="ECO:0000256" key="1">
    <source>
        <dbReference type="SAM" id="MobiDB-lite"/>
    </source>
</evidence>
<protein>
    <submittedName>
        <fullName evidence="2">BrnA antitoxin of type II toxin-antitoxin system</fullName>
    </submittedName>
</protein>
<sequence length="154" mass="17601">MPDPAKQTPRQRAHRFYMMEAMRRLEWDLHHAIDSSGRIPETWHEIATAPPHPKRERVTLRLNPEVLKFFRSMGSDYGPRINAVLESFMHARLAGVLRGAETAETYRPAGARPDWGEMEEQDMPRSPRPSPGERIAALRRAMAARQATLPDALP</sequence>
<gene>
    <name evidence="2" type="ORF">SAMN04488103_103286</name>
</gene>
<dbReference type="InterPro" id="IPR025528">
    <property type="entry name" value="BrnA_antitoxin"/>
</dbReference>
<dbReference type="EMBL" id="FOCE01000003">
    <property type="protein sequence ID" value="SEN17435.1"/>
    <property type="molecule type" value="Genomic_DNA"/>
</dbReference>
<dbReference type="OrthoDB" id="361944at2"/>
<name>A0A1H8ED56_9RHOB</name>
<accession>A0A1H8ED56</accession>
<dbReference type="STRING" id="933059.SAMN04488103_103286"/>
<dbReference type="AlphaFoldDB" id="A0A1H8ED56"/>
<dbReference type="RefSeq" id="WP_091300025.1">
    <property type="nucleotide sequence ID" value="NZ_FOCE01000003.1"/>
</dbReference>
<evidence type="ECO:0000313" key="2">
    <source>
        <dbReference type="EMBL" id="SEN17435.1"/>
    </source>
</evidence>